<dbReference type="GO" id="GO:0061599">
    <property type="term" value="F:molybdopterin molybdotransferase activity"/>
    <property type="evidence" value="ECO:0007669"/>
    <property type="project" value="UniProtKB-UniRule"/>
</dbReference>
<dbReference type="InterPro" id="IPR038987">
    <property type="entry name" value="MoeA-like"/>
</dbReference>
<dbReference type="NCBIfam" id="TIGR00177">
    <property type="entry name" value="molyb_syn"/>
    <property type="match status" value="1"/>
</dbReference>
<protein>
    <recommendedName>
        <fullName evidence="6">Molybdopterin molybdenumtransferase</fullName>
        <ecNumber evidence="6">2.10.1.1</ecNumber>
    </recommendedName>
</protein>
<dbReference type="Proteomes" id="UP000182719">
    <property type="component" value="Unassembled WGS sequence"/>
</dbReference>
<reference evidence="9" key="1">
    <citation type="submission" date="2016-10" db="EMBL/GenBank/DDBJ databases">
        <authorList>
            <person name="Varghese N."/>
            <person name="Submissions S."/>
        </authorList>
    </citation>
    <scope>NUCLEOTIDE SEQUENCE [LARGE SCALE GENOMIC DNA]</scope>
    <source>
        <strain evidence="9">DSM 17044</strain>
    </source>
</reference>
<dbReference type="InterPro" id="IPR005110">
    <property type="entry name" value="MoeA_linker/N"/>
</dbReference>
<comment type="cofactor">
    <cofactor evidence="6">
        <name>Mg(2+)</name>
        <dbReference type="ChEBI" id="CHEBI:18420"/>
    </cofactor>
</comment>
<name>A0A1H7L521_STIAU</name>
<dbReference type="InterPro" id="IPR036425">
    <property type="entry name" value="MoaB/Mog-like_dom_sf"/>
</dbReference>
<dbReference type="Pfam" id="PF03453">
    <property type="entry name" value="MoeA_N"/>
    <property type="match status" value="1"/>
</dbReference>
<dbReference type="Gene3D" id="3.40.980.10">
    <property type="entry name" value="MoaB/Mog-like domain"/>
    <property type="match status" value="1"/>
</dbReference>
<feature type="domain" description="MoaB/Mog" evidence="7">
    <location>
        <begin position="191"/>
        <end position="329"/>
    </location>
</feature>
<dbReference type="PROSITE" id="PS01079">
    <property type="entry name" value="MOCF_BIOSYNTHESIS_2"/>
    <property type="match status" value="1"/>
</dbReference>
<dbReference type="Gene3D" id="3.90.105.10">
    <property type="entry name" value="Molybdopterin biosynthesis moea protein, domain 2"/>
    <property type="match status" value="1"/>
</dbReference>
<dbReference type="InterPro" id="IPR036135">
    <property type="entry name" value="MoeA_linker/N_sf"/>
</dbReference>
<proteinExistence type="inferred from homology"/>
<dbReference type="NCBIfam" id="NF045515">
    <property type="entry name" value="Glp_gephyrin"/>
    <property type="match status" value="1"/>
</dbReference>
<dbReference type="InterPro" id="IPR005111">
    <property type="entry name" value="MoeA_C_domain_IV"/>
</dbReference>
<evidence type="ECO:0000313" key="8">
    <source>
        <dbReference type="EMBL" id="SEK93796.1"/>
    </source>
</evidence>
<dbReference type="InterPro" id="IPR001453">
    <property type="entry name" value="MoaB/Mog_dom"/>
</dbReference>
<sequence>MGSAGLRPFMPLISLATARQAVLDALRPAPAEAVPLLHAHGRFLAAAVSASRSLPGCDNSAMDGWAVRAQETQGATRGHPVRLRIVDTVYAGALPSRALQPGEAARIFTGAPLPAGADAVVRQEAARAEENGQVSLFITVPPGHDIRRAGEEVQEGTPLFPAGQRVEPAVLGVLASLGEATARVRPAPLVAVLATGDELIAPGQPAQPHQVYESNLLLMAALAREAGAEVRSTGRARDDDAELRAAVTRLASEASVLITTGGASVGDKDRVKGTLAALGARFLVDGVALKPGKPVAVAQLGDTVVIVLPGNPGAATVAWDQLGRPVLLKLQGVHEERRRLSARLTEGRHKQAGLTYLISAQVEQRPDGAWARLRPQGAGQILQNVGAEGYAVLPPGRADFAEGDAVEVELFDRPRYVAAEP</sequence>
<dbReference type="SUPFAM" id="SSF63867">
    <property type="entry name" value="MoeA C-terminal domain-like"/>
    <property type="match status" value="1"/>
</dbReference>
<dbReference type="EC" id="2.10.1.1" evidence="6"/>
<dbReference type="GO" id="GO:0006777">
    <property type="term" value="P:Mo-molybdopterin cofactor biosynthetic process"/>
    <property type="evidence" value="ECO:0007669"/>
    <property type="project" value="UniProtKB-UniRule"/>
</dbReference>
<dbReference type="Gene3D" id="2.170.190.11">
    <property type="entry name" value="Molybdopterin biosynthesis moea protein, domain 3"/>
    <property type="match status" value="1"/>
</dbReference>
<dbReference type="AlphaFoldDB" id="A0A1H7L521"/>
<dbReference type="EMBL" id="FOAP01000003">
    <property type="protein sequence ID" value="SEK93796.1"/>
    <property type="molecule type" value="Genomic_DNA"/>
</dbReference>
<keyword evidence="6 8" id="KW-0808">Transferase</keyword>
<dbReference type="Pfam" id="PF03454">
    <property type="entry name" value="MoeA_C"/>
    <property type="match status" value="1"/>
</dbReference>
<evidence type="ECO:0000256" key="1">
    <source>
        <dbReference type="ARBA" id="ARBA00002901"/>
    </source>
</evidence>
<evidence type="ECO:0000256" key="6">
    <source>
        <dbReference type="RuleBase" id="RU365090"/>
    </source>
</evidence>
<dbReference type="SUPFAM" id="SSF63882">
    <property type="entry name" value="MoeA N-terminal region -like"/>
    <property type="match status" value="1"/>
</dbReference>
<accession>A0A1H7L521</accession>
<comment type="catalytic activity">
    <reaction evidence="5">
        <text>adenylyl-molybdopterin + molybdate = Mo-molybdopterin + AMP + H(+)</text>
        <dbReference type="Rhea" id="RHEA:35047"/>
        <dbReference type="ChEBI" id="CHEBI:15378"/>
        <dbReference type="ChEBI" id="CHEBI:36264"/>
        <dbReference type="ChEBI" id="CHEBI:62727"/>
        <dbReference type="ChEBI" id="CHEBI:71302"/>
        <dbReference type="ChEBI" id="CHEBI:456215"/>
        <dbReference type="EC" id="2.10.1.1"/>
    </reaction>
</comment>
<gene>
    <name evidence="8" type="ORF">SAMN05444354_103117</name>
</gene>
<organism evidence="8 9">
    <name type="scientific">Stigmatella aurantiaca</name>
    <dbReference type="NCBI Taxonomy" id="41"/>
    <lineage>
        <taxon>Bacteria</taxon>
        <taxon>Pseudomonadati</taxon>
        <taxon>Myxococcota</taxon>
        <taxon>Myxococcia</taxon>
        <taxon>Myxococcales</taxon>
        <taxon>Cystobacterineae</taxon>
        <taxon>Archangiaceae</taxon>
        <taxon>Stigmatella</taxon>
    </lineage>
</organism>
<dbReference type="SMART" id="SM00852">
    <property type="entry name" value="MoCF_biosynth"/>
    <property type="match status" value="1"/>
</dbReference>
<evidence type="ECO:0000256" key="5">
    <source>
        <dbReference type="ARBA" id="ARBA00047317"/>
    </source>
</evidence>
<evidence type="ECO:0000256" key="4">
    <source>
        <dbReference type="ARBA" id="ARBA00023150"/>
    </source>
</evidence>
<keyword evidence="6" id="KW-0500">Molybdenum</keyword>
<dbReference type="PANTHER" id="PTHR10192:SF5">
    <property type="entry name" value="GEPHYRIN"/>
    <property type="match status" value="1"/>
</dbReference>
<comment type="function">
    <text evidence="1 6">Catalyzes the insertion of molybdate into adenylated molybdopterin with the concomitant release of AMP.</text>
</comment>
<comment type="similarity">
    <text evidence="3 6">Belongs to the MoeA family.</text>
</comment>
<dbReference type="CDD" id="cd00887">
    <property type="entry name" value="MoeA"/>
    <property type="match status" value="1"/>
</dbReference>
<keyword evidence="6" id="KW-0479">Metal-binding</keyword>
<dbReference type="UniPathway" id="UPA00344"/>
<evidence type="ECO:0000313" key="9">
    <source>
        <dbReference type="Proteomes" id="UP000182719"/>
    </source>
</evidence>
<dbReference type="InterPro" id="IPR036688">
    <property type="entry name" value="MoeA_C_domain_IV_sf"/>
</dbReference>
<dbReference type="PANTHER" id="PTHR10192">
    <property type="entry name" value="MOLYBDOPTERIN BIOSYNTHESIS PROTEIN"/>
    <property type="match status" value="1"/>
</dbReference>
<keyword evidence="6" id="KW-0460">Magnesium</keyword>
<dbReference type="GO" id="GO:0005829">
    <property type="term" value="C:cytosol"/>
    <property type="evidence" value="ECO:0007669"/>
    <property type="project" value="TreeGrafter"/>
</dbReference>
<evidence type="ECO:0000256" key="2">
    <source>
        <dbReference type="ARBA" id="ARBA00005046"/>
    </source>
</evidence>
<evidence type="ECO:0000259" key="7">
    <source>
        <dbReference type="SMART" id="SM00852"/>
    </source>
</evidence>
<dbReference type="SUPFAM" id="SSF53218">
    <property type="entry name" value="Molybdenum cofactor biosynthesis proteins"/>
    <property type="match status" value="1"/>
</dbReference>
<keyword evidence="4 6" id="KW-0501">Molybdenum cofactor biosynthesis</keyword>
<dbReference type="Pfam" id="PF00994">
    <property type="entry name" value="MoCF_biosynth"/>
    <property type="match status" value="1"/>
</dbReference>
<evidence type="ECO:0000256" key="3">
    <source>
        <dbReference type="ARBA" id="ARBA00010763"/>
    </source>
</evidence>
<dbReference type="InterPro" id="IPR008284">
    <property type="entry name" value="MoCF_biosynth_CS"/>
</dbReference>
<dbReference type="Gene3D" id="2.40.340.10">
    <property type="entry name" value="MoeA, C-terminal, domain IV"/>
    <property type="match status" value="1"/>
</dbReference>
<keyword evidence="9" id="KW-1185">Reference proteome</keyword>
<dbReference type="FunFam" id="2.170.190.11:FF:000001">
    <property type="entry name" value="Molybdopterin molybdenumtransferase"/>
    <property type="match status" value="1"/>
</dbReference>
<comment type="pathway">
    <text evidence="2 6">Cofactor biosynthesis; molybdopterin biosynthesis.</text>
</comment>
<dbReference type="GO" id="GO:0046872">
    <property type="term" value="F:metal ion binding"/>
    <property type="evidence" value="ECO:0007669"/>
    <property type="project" value="UniProtKB-UniRule"/>
</dbReference>